<reference evidence="2" key="3">
    <citation type="submission" date="2021-08" db="EMBL/GenBank/DDBJ databases">
        <authorList>
            <person name="Tani A."/>
            <person name="Ola A."/>
            <person name="Ogura Y."/>
            <person name="Katsura K."/>
            <person name="Hayashi T."/>
        </authorList>
    </citation>
    <scope>NUCLEOTIDE SEQUENCE</scope>
    <source>
        <strain evidence="2">DSM 22415</strain>
    </source>
</reference>
<accession>A0A564FW08</accession>
<dbReference type="Proteomes" id="UP000401717">
    <property type="component" value="Unassembled WGS sequence"/>
</dbReference>
<reference evidence="3 4" key="1">
    <citation type="submission" date="2019-06" db="EMBL/GenBank/DDBJ databases">
        <authorList>
            <person name="Rodrigo-Torres L."/>
            <person name="Arahal R. D."/>
            <person name="Lucena T."/>
        </authorList>
    </citation>
    <scope>NUCLEOTIDE SEQUENCE [LARGE SCALE GENOMIC DNA]</scope>
    <source>
        <strain evidence="3 4">SW08-7</strain>
    </source>
</reference>
<gene>
    <name evidence="2" type="ORF">IFDJLNFL_3835</name>
    <name evidence="3" type="ORF">MTDSW087_01972</name>
</gene>
<organism evidence="3 4">
    <name type="scientific">Methylobacterium dankookense</name>
    <dbReference type="NCBI Taxonomy" id="560405"/>
    <lineage>
        <taxon>Bacteria</taxon>
        <taxon>Pseudomonadati</taxon>
        <taxon>Pseudomonadota</taxon>
        <taxon>Alphaproteobacteria</taxon>
        <taxon>Hyphomicrobiales</taxon>
        <taxon>Methylobacteriaceae</taxon>
        <taxon>Methylobacterium</taxon>
    </lineage>
</organism>
<evidence type="ECO:0000256" key="1">
    <source>
        <dbReference type="SAM" id="MobiDB-lite"/>
    </source>
</evidence>
<dbReference type="EMBL" id="BPQI01000125">
    <property type="protein sequence ID" value="GJD57922.1"/>
    <property type="molecule type" value="Genomic_DNA"/>
</dbReference>
<protein>
    <submittedName>
        <fullName evidence="3">Uncharacterized protein</fullName>
    </submittedName>
</protein>
<keyword evidence="5" id="KW-1185">Reference proteome</keyword>
<sequence length="98" mass="10260">MSCIVTYLFDQVARMDEGSRPFVVAARSLGDVAPIDGGDTVAVTLRGADSGGIVLLLPRHLAQDLGAQLARAAGEPDRYGLRGGDAEAVHRSSRPRDG</sequence>
<dbReference type="AlphaFoldDB" id="A0A564FW08"/>
<feature type="region of interest" description="Disordered" evidence="1">
    <location>
        <begin position="76"/>
        <end position="98"/>
    </location>
</feature>
<reference evidence="2" key="2">
    <citation type="journal article" date="2021" name="Front. Microbiol.">
        <title>Comprehensive Comparative Genomics and Phenotyping of Methylobacterium Species.</title>
        <authorList>
            <person name="Alessa O."/>
            <person name="Ogura Y."/>
            <person name="Fujitani Y."/>
            <person name="Takami H."/>
            <person name="Hayashi T."/>
            <person name="Sahin N."/>
            <person name="Tani A."/>
        </authorList>
    </citation>
    <scope>NUCLEOTIDE SEQUENCE</scope>
    <source>
        <strain evidence="2">DSM 22415</strain>
    </source>
</reference>
<evidence type="ECO:0000313" key="2">
    <source>
        <dbReference type="EMBL" id="GJD57922.1"/>
    </source>
</evidence>
<name>A0A564FW08_9HYPH</name>
<evidence type="ECO:0000313" key="5">
    <source>
        <dbReference type="Proteomes" id="UP001055303"/>
    </source>
</evidence>
<evidence type="ECO:0000313" key="3">
    <source>
        <dbReference type="EMBL" id="VUF12283.1"/>
    </source>
</evidence>
<proteinExistence type="predicted"/>
<evidence type="ECO:0000313" key="4">
    <source>
        <dbReference type="Proteomes" id="UP000401717"/>
    </source>
</evidence>
<dbReference type="Proteomes" id="UP001055303">
    <property type="component" value="Unassembled WGS sequence"/>
</dbReference>
<dbReference type="EMBL" id="CABFVH010000009">
    <property type="protein sequence ID" value="VUF12283.1"/>
    <property type="molecule type" value="Genomic_DNA"/>
</dbReference>